<gene>
    <name evidence="1" type="ORF">H8B06_04370</name>
</gene>
<evidence type="ECO:0000313" key="1">
    <source>
        <dbReference type="EMBL" id="MBD1432050.1"/>
    </source>
</evidence>
<sequence length="86" mass="9919">MQKKAVYLDRNIKIRHRRFRFFGLVESEYRRDITRGLNTELFGNWNVGTGAGARINFNKKSGTNIAIDYGVSKGYRGFRLGLGEVF</sequence>
<dbReference type="EMBL" id="JACOIK010000003">
    <property type="protein sequence ID" value="MBD1432050.1"/>
    <property type="molecule type" value="Genomic_DNA"/>
</dbReference>
<name>A0ABR7YL57_9SPHI</name>
<reference evidence="1 2" key="1">
    <citation type="submission" date="2020-08" db="EMBL/GenBank/DDBJ databases">
        <title>Sphingobacterium sp. DN00404 isolated from aquaculture water.</title>
        <authorList>
            <person name="Zhang M."/>
        </authorList>
    </citation>
    <scope>NUCLEOTIDE SEQUENCE [LARGE SCALE GENOMIC DNA]</scope>
    <source>
        <strain evidence="1 2">DN00404</strain>
    </source>
</reference>
<dbReference type="RefSeq" id="WP_190993093.1">
    <property type="nucleotide sequence ID" value="NZ_JACOIK010000003.1"/>
</dbReference>
<comment type="caution">
    <text evidence="1">The sequence shown here is derived from an EMBL/GenBank/DDBJ whole genome shotgun (WGS) entry which is preliminary data.</text>
</comment>
<protein>
    <recommendedName>
        <fullName evidence="3">Bacterial surface antigen (D15) domain-containing protein</fullName>
    </recommendedName>
</protein>
<evidence type="ECO:0008006" key="3">
    <source>
        <dbReference type="Google" id="ProtNLM"/>
    </source>
</evidence>
<accession>A0ABR7YL57</accession>
<proteinExistence type="predicted"/>
<keyword evidence="2" id="KW-1185">Reference proteome</keyword>
<dbReference type="Proteomes" id="UP000602759">
    <property type="component" value="Unassembled WGS sequence"/>
</dbReference>
<evidence type="ECO:0000313" key="2">
    <source>
        <dbReference type="Proteomes" id="UP000602759"/>
    </source>
</evidence>
<organism evidence="1 2">
    <name type="scientific">Sphingobacterium micropteri</name>
    <dbReference type="NCBI Taxonomy" id="2763501"/>
    <lineage>
        <taxon>Bacteria</taxon>
        <taxon>Pseudomonadati</taxon>
        <taxon>Bacteroidota</taxon>
        <taxon>Sphingobacteriia</taxon>
        <taxon>Sphingobacteriales</taxon>
        <taxon>Sphingobacteriaceae</taxon>
        <taxon>Sphingobacterium</taxon>
    </lineage>
</organism>